<dbReference type="GO" id="GO:0035145">
    <property type="term" value="C:exon-exon junction complex"/>
    <property type="evidence" value="ECO:0007669"/>
    <property type="project" value="TreeGrafter"/>
</dbReference>
<dbReference type="Proteomes" id="UP001295740">
    <property type="component" value="Unassembled WGS sequence"/>
</dbReference>
<dbReference type="Gene3D" id="1.25.40.180">
    <property type="match status" value="1"/>
</dbReference>
<proteinExistence type="predicted"/>
<accession>A0AAI8YD42</accession>
<keyword evidence="2" id="KW-1185">Reference proteome</keyword>
<sequence length="80" mass="9096">MTRDTFRQEIRTLSLTKYLSEIMSACYEGLYKLKPQGEIDAAVEISSALHQRFGPANFTEYLGWSKPGGKHPTHRHGDAR</sequence>
<organism evidence="1 2">
    <name type="scientific">Anthostomella pinea</name>
    <dbReference type="NCBI Taxonomy" id="933095"/>
    <lineage>
        <taxon>Eukaryota</taxon>
        <taxon>Fungi</taxon>
        <taxon>Dikarya</taxon>
        <taxon>Ascomycota</taxon>
        <taxon>Pezizomycotina</taxon>
        <taxon>Sordariomycetes</taxon>
        <taxon>Xylariomycetidae</taxon>
        <taxon>Xylariales</taxon>
        <taxon>Xylariaceae</taxon>
        <taxon>Anthostomella</taxon>
    </lineage>
</organism>
<comment type="caution">
    <text evidence="1">The sequence shown here is derived from an EMBL/GenBank/DDBJ whole genome shotgun (WGS) entry which is preliminary data.</text>
</comment>
<gene>
    <name evidence="1" type="ORF">KHLLAP_LOCUS823</name>
</gene>
<evidence type="ECO:0000313" key="1">
    <source>
        <dbReference type="EMBL" id="CAJ2500355.1"/>
    </source>
</evidence>
<dbReference type="PANTHER" id="PTHR12839:SF7">
    <property type="entry name" value="REGULATOR OF NONSENSE TRANSCRIPTS 2"/>
    <property type="match status" value="1"/>
</dbReference>
<dbReference type="GO" id="GO:0000184">
    <property type="term" value="P:nuclear-transcribed mRNA catabolic process, nonsense-mediated decay"/>
    <property type="evidence" value="ECO:0007669"/>
    <property type="project" value="InterPro"/>
</dbReference>
<dbReference type="EMBL" id="CAUWAG010000003">
    <property type="protein sequence ID" value="CAJ2500355.1"/>
    <property type="molecule type" value="Genomic_DNA"/>
</dbReference>
<protein>
    <submittedName>
        <fullName evidence="1">Uu.00g032080.m01.CDS01</fullName>
    </submittedName>
</protein>
<name>A0AAI8YD42_9PEZI</name>
<evidence type="ECO:0000313" key="2">
    <source>
        <dbReference type="Proteomes" id="UP001295740"/>
    </source>
</evidence>
<dbReference type="PANTHER" id="PTHR12839">
    <property type="entry name" value="NONSENSE-MEDIATED MRNA DECAY PROTEIN 2 UP-FRAMESHIFT SUPPRESSOR 2"/>
    <property type="match status" value="1"/>
</dbReference>
<dbReference type="GO" id="GO:0005737">
    <property type="term" value="C:cytoplasm"/>
    <property type="evidence" value="ECO:0007669"/>
    <property type="project" value="TreeGrafter"/>
</dbReference>
<dbReference type="AlphaFoldDB" id="A0AAI8YD42"/>
<reference evidence="1" key="1">
    <citation type="submission" date="2023-10" db="EMBL/GenBank/DDBJ databases">
        <authorList>
            <person name="Hackl T."/>
        </authorList>
    </citation>
    <scope>NUCLEOTIDE SEQUENCE</scope>
</reference>
<dbReference type="InterPro" id="IPR039762">
    <property type="entry name" value="Nmd2/UPF2"/>
</dbReference>